<dbReference type="PANTHER" id="PTHR33732">
    <property type="entry name" value="REF/SRPP-LIKE PROTEIN OS05G0151300/LOC_OS05G05940"/>
    <property type="match status" value="1"/>
</dbReference>
<dbReference type="STRING" id="3827.A0A1S2YBA7"/>
<comment type="similarity">
    <text evidence="1">Belongs to the REF/SRPP family.</text>
</comment>
<keyword evidence="2" id="KW-1185">Reference proteome</keyword>
<dbReference type="GeneID" id="101508566"/>
<evidence type="ECO:0000313" key="2">
    <source>
        <dbReference type="Proteomes" id="UP000087171"/>
    </source>
</evidence>
<reference evidence="2" key="1">
    <citation type="journal article" date="2013" name="Nat. Biotechnol.">
        <title>Draft genome sequence of chickpea (Cicer arietinum) provides a resource for trait improvement.</title>
        <authorList>
            <person name="Varshney R.K."/>
            <person name="Song C."/>
            <person name="Saxena R.K."/>
            <person name="Azam S."/>
            <person name="Yu S."/>
            <person name="Sharpe A.G."/>
            <person name="Cannon S."/>
            <person name="Baek J."/>
            <person name="Rosen B.D."/>
            <person name="Tar'an B."/>
            <person name="Millan T."/>
            <person name="Zhang X."/>
            <person name="Ramsay L.D."/>
            <person name="Iwata A."/>
            <person name="Wang Y."/>
            <person name="Nelson W."/>
            <person name="Farmer A.D."/>
            <person name="Gaur P.M."/>
            <person name="Soderlund C."/>
            <person name="Penmetsa R.V."/>
            <person name="Xu C."/>
            <person name="Bharti A.K."/>
            <person name="He W."/>
            <person name="Winter P."/>
            <person name="Zhao S."/>
            <person name="Hane J.K."/>
            <person name="Carrasquilla-Garcia N."/>
            <person name="Condie J.A."/>
            <person name="Upadhyaya H.D."/>
            <person name="Luo M.C."/>
            <person name="Thudi M."/>
            <person name="Gowda C.L."/>
            <person name="Singh N.P."/>
            <person name="Lichtenzveig J."/>
            <person name="Gali K.K."/>
            <person name="Rubio J."/>
            <person name="Nadarajan N."/>
            <person name="Dolezel J."/>
            <person name="Bansal K.C."/>
            <person name="Xu X."/>
            <person name="Edwards D."/>
            <person name="Zhang G."/>
            <person name="Kahl G."/>
            <person name="Gil J."/>
            <person name="Singh K.B."/>
            <person name="Datta S.K."/>
            <person name="Jackson S.A."/>
            <person name="Wang J."/>
            <person name="Cook D.R."/>
        </authorList>
    </citation>
    <scope>NUCLEOTIDE SEQUENCE [LARGE SCALE GENOMIC DNA]</scope>
    <source>
        <strain evidence="2">cv. CDC Frontier</strain>
    </source>
</reference>
<sequence length="230" mass="25268">MATNEIEVKEENQNKELKRLGFVKIAAIQTYVFVSYLYESAKKNSGPLRSAVETVEGTVTTVIGPVYDKFKGVPDDVLVFVDNKVDEATHKFNEHAPPFAKQLADQSKSLIQKVTNEAGKVVSKGRSGGPRAAVDYVAIESKNLLLINSVKIWHVLNQFPPFHAVAEMATPTAAHWSEKYNHVIKAMAEKGYSFVGYLPFIPIDDISKAFKQGEAKLKGNGVVSGGKKTE</sequence>
<organism evidence="2 3">
    <name type="scientific">Cicer arietinum</name>
    <name type="common">Chickpea</name>
    <name type="synonym">Garbanzo</name>
    <dbReference type="NCBI Taxonomy" id="3827"/>
    <lineage>
        <taxon>Eukaryota</taxon>
        <taxon>Viridiplantae</taxon>
        <taxon>Streptophyta</taxon>
        <taxon>Embryophyta</taxon>
        <taxon>Tracheophyta</taxon>
        <taxon>Spermatophyta</taxon>
        <taxon>Magnoliopsida</taxon>
        <taxon>eudicotyledons</taxon>
        <taxon>Gunneridae</taxon>
        <taxon>Pentapetalae</taxon>
        <taxon>rosids</taxon>
        <taxon>fabids</taxon>
        <taxon>Fabales</taxon>
        <taxon>Fabaceae</taxon>
        <taxon>Papilionoideae</taxon>
        <taxon>50 kb inversion clade</taxon>
        <taxon>NPAAA clade</taxon>
        <taxon>Hologalegina</taxon>
        <taxon>IRL clade</taxon>
        <taxon>Cicereae</taxon>
        <taxon>Cicer</taxon>
    </lineage>
</organism>
<accession>A0A1S2YBA7</accession>
<evidence type="ECO:0000256" key="1">
    <source>
        <dbReference type="ARBA" id="ARBA00009737"/>
    </source>
</evidence>
<protein>
    <submittedName>
        <fullName evidence="3">REF/SRPP-like protein At1g67360</fullName>
    </submittedName>
</protein>
<dbReference type="PANTHER" id="PTHR33732:SF7">
    <property type="entry name" value="RUBBER ELONGATION FACTOR-RELATED"/>
    <property type="match status" value="1"/>
</dbReference>
<dbReference type="RefSeq" id="XP_004502296.1">
    <property type="nucleotide sequence ID" value="XM_004502239.2"/>
</dbReference>
<reference evidence="3" key="2">
    <citation type="submission" date="2025-08" db="UniProtKB">
        <authorList>
            <consortium name="RefSeq"/>
        </authorList>
    </citation>
    <scope>IDENTIFICATION</scope>
    <source>
        <tissue evidence="3">Etiolated seedlings</tissue>
    </source>
</reference>
<gene>
    <name evidence="3" type="primary">LOC101508566</name>
</gene>
<dbReference type="AlphaFoldDB" id="A0A1S2YBA7"/>
<dbReference type="KEGG" id="cam:101508566"/>
<dbReference type="Pfam" id="PF05755">
    <property type="entry name" value="REF"/>
    <property type="match status" value="1"/>
</dbReference>
<dbReference type="Proteomes" id="UP000087171">
    <property type="component" value="Chromosome Ca5"/>
</dbReference>
<proteinExistence type="inferred from homology"/>
<name>A0A1S2YBA7_CICAR</name>
<dbReference type="InterPro" id="IPR008802">
    <property type="entry name" value="REF"/>
</dbReference>
<dbReference type="eggNOG" id="ENOG502QWHP">
    <property type="taxonomic scope" value="Eukaryota"/>
</dbReference>
<dbReference type="OrthoDB" id="1901372at2759"/>
<evidence type="ECO:0000313" key="3">
    <source>
        <dbReference type="RefSeq" id="XP_004502296.1"/>
    </source>
</evidence>
<dbReference type="PaxDb" id="3827-XP_004502296.1"/>